<proteinExistence type="predicted"/>
<protein>
    <submittedName>
        <fullName evidence="3">Cation transporter</fullName>
    </submittedName>
</protein>
<dbReference type="RefSeq" id="WP_274221094.1">
    <property type="nucleotide sequence ID" value="NZ_JAQZCG020000002.1"/>
</dbReference>
<dbReference type="InterPro" id="IPR006121">
    <property type="entry name" value="HMA_dom"/>
</dbReference>
<dbReference type="PROSITE" id="PS51257">
    <property type="entry name" value="PROKAR_LIPOPROTEIN"/>
    <property type="match status" value="1"/>
</dbReference>
<keyword evidence="4" id="KW-1185">Reference proteome</keyword>
<dbReference type="PROSITE" id="PS01047">
    <property type="entry name" value="HMA_1"/>
    <property type="match status" value="1"/>
</dbReference>
<evidence type="ECO:0000256" key="1">
    <source>
        <dbReference type="ARBA" id="ARBA00022723"/>
    </source>
</evidence>
<dbReference type="InterPro" id="IPR036163">
    <property type="entry name" value="HMA_dom_sf"/>
</dbReference>
<evidence type="ECO:0000313" key="4">
    <source>
        <dbReference type="Proteomes" id="UP001218170"/>
    </source>
</evidence>
<dbReference type="Proteomes" id="UP001218170">
    <property type="component" value="Unassembled WGS sequence"/>
</dbReference>
<comment type="caution">
    <text evidence="3">The sequence shown here is derived from an EMBL/GenBank/DDBJ whole genome shotgun (WGS) entry which is preliminary data.</text>
</comment>
<dbReference type="Gene3D" id="3.30.70.100">
    <property type="match status" value="1"/>
</dbReference>
<name>A0ABT5SEZ9_9MICO</name>
<sequence length="109" mass="10752">MTERNDLGLTATGASGGGCSCCSPSSTSGAAATPSAVTAEVMVSGMTCSHCVASVTEELGEVPGVEGIDVDLNAGGLSRVTIRSAEPIDDAAITAAIEEAGYAREDVRS</sequence>
<dbReference type="Pfam" id="PF00403">
    <property type="entry name" value="HMA"/>
    <property type="match status" value="1"/>
</dbReference>
<reference evidence="3 4" key="1">
    <citation type="submission" date="2023-02" db="EMBL/GenBank/DDBJ databases">
        <title>Study of novel species of the Microbacterium genus.</title>
        <authorList>
            <person name="Arroyo-Herrera I."/>
            <person name="Roman-Ponce B."/>
            <person name="Vasquez-Murrieta M.S."/>
        </authorList>
    </citation>
    <scope>NUCLEOTIDE SEQUENCE [LARGE SCALE GENOMIC DNA]</scope>
    <source>
        <strain evidence="3 4">NE1TT3</strain>
    </source>
</reference>
<dbReference type="InterPro" id="IPR017969">
    <property type="entry name" value="Heavy-metal-associated_CS"/>
</dbReference>
<organism evidence="3 4">
    <name type="scientific">Microbacterium thalli</name>
    <dbReference type="NCBI Taxonomy" id="3027921"/>
    <lineage>
        <taxon>Bacteria</taxon>
        <taxon>Bacillati</taxon>
        <taxon>Actinomycetota</taxon>
        <taxon>Actinomycetes</taxon>
        <taxon>Micrococcales</taxon>
        <taxon>Microbacteriaceae</taxon>
        <taxon>Microbacterium</taxon>
    </lineage>
</organism>
<dbReference type="SUPFAM" id="SSF55008">
    <property type="entry name" value="HMA, heavy metal-associated domain"/>
    <property type="match status" value="1"/>
</dbReference>
<accession>A0ABT5SEZ9</accession>
<dbReference type="EMBL" id="JAQZCI010000001">
    <property type="protein sequence ID" value="MDD7961296.1"/>
    <property type="molecule type" value="Genomic_DNA"/>
</dbReference>
<evidence type="ECO:0000259" key="2">
    <source>
        <dbReference type="PROSITE" id="PS50846"/>
    </source>
</evidence>
<feature type="domain" description="HMA" evidence="2">
    <location>
        <begin position="37"/>
        <end position="105"/>
    </location>
</feature>
<evidence type="ECO:0000313" key="3">
    <source>
        <dbReference type="EMBL" id="MDD7961296.1"/>
    </source>
</evidence>
<dbReference type="PROSITE" id="PS50846">
    <property type="entry name" value="HMA_2"/>
    <property type="match status" value="1"/>
</dbReference>
<dbReference type="CDD" id="cd00371">
    <property type="entry name" value="HMA"/>
    <property type="match status" value="1"/>
</dbReference>
<gene>
    <name evidence="3" type="ORF">PUW80_02905</name>
</gene>
<keyword evidence="1" id="KW-0479">Metal-binding</keyword>